<feature type="transmembrane region" description="Helical" evidence="5">
    <location>
        <begin position="65"/>
        <end position="85"/>
    </location>
</feature>
<evidence type="ECO:0000256" key="2">
    <source>
        <dbReference type="ARBA" id="ARBA00022692"/>
    </source>
</evidence>
<keyword evidence="7" id="KW-1185">Reference proteome</keyword>
<dbReference type="Proteomes" id="UP001153636">
    <property type="component" value="Chromosome 12"/>
</dbReference>
<feature type="transmembrane region" description="Helical" evidence="5">
    <location>
        <begin position="34"/>
        <end position="53"/>
    </location>
</feature>
<accession>A0A9P0CE26</accession>
<evidence type="ECO:0000256" key="4">
    <source>
        <dbReference type="ARBA" id="ARBA00023136"/>
    </source>
</evidence>
<dbReference type="PANTHER" id="PTHR23291">
    <property type="entry name" value="BAX INHIBITOR-RELATED"/>
    <property type="match status" value="1"/>
</dbReference>
<sequence>MVFSILSVQLAVILMIILWFFFHQWTKQTVKDYVAIFYVSVIILVVSVIAVAFCDKRRRNSPSNYYFLFILTLALSFFLGCLTAKHDSAAIPMAVGITVVICLGITSFVLKTKYNFTLIAGVLLVGFLELVILIFVTIFIDLNIMLPLAEAIFLSMFFSLYLVYDTQIMMGGKHGTHMYSISHQEFIFAVLNLYVDGINIFRHLWTKFGK</sequence>
<dbReference type="EMBL" id="OV651824">
    <property type="protein sequence ID" value="CAH1101802.1"/>
    <property type="molecule type" value="Genomic_DNA"/>
</dbReference>
<feature type="transmembrane region" description="Helical" evidence="5">
    <location>
        <begin position="5"/>
        <end position="22"/>
    </location>
</feature>
<dbReference type="OrthoDB" id="7933078at2759"/>
<keyword evidence="4 5" id="KW-0472">Membrane</keyword>
<comment type="similarity">
    <text evidence="5">Belongs to the BI1 family.</text>
</comment>
<proteinExistence type="inferred from homology"/>
<evidence type="ECO:0000313" key="6">
    <source>
        <dbReference type="EMBL" id="CAH1101802.1"/>
    </source>
</evidence>
<evidence type="ECO:0000256" key="1">
    <source>
        <dbReference type="ARBA" id="ARBA00004141"/>
    </source>
</evidence>
<dbReference type="Pfam" id="PF01027">
    <property type="entry name" value="Bax1-I"/>
    <property type="match status" value="1"/>
</dbReference>
<evidence type="ECO:0000256" key="5">
    <source>
        <dbReference type="RuleBase" id="RU004379"/>
    </source>
</evidence>
<name>A0A9P0CE26_9CUCU</name>
<organism evidence="6 7">
    <name type="scientific">Psylliodes chrysocephalus</name>
    <dbReference type="NCBI Taxonomy" id="3402493"/>
    <lineage>
        <taxon>Eukaryota</taxon>
        <taxon>Metazoa</taxon>
        <taxon>Ecdysozoa</taxon>
        <taxon>Arthropoda</taxon>
        <taxon>Hexapoda</taxon>
        <taxon>Insecta</taxon>
        <taxon>Pterygota</taxon>
        <taxon>Neoptera</taxon>
        <taxon>Endopterygota</taxon>
        <taxon>Coleoptera</taxon>
        <taxon>Polyphaga</taxon>
        <taxon>Cucujiformia</taxon>
        <taxon>Chrysomeloidea</taxon>
        <taxon>Chrysomelidae</taxon>
        <taxon>Galerucinae</taxon>
        <taxon>Alticini</taxon>
        <taxon>Psylliodes</taxon>
    </lineage>
</organism>
<dbReference type="GO" id="GO:0016020">
    <property type="term" value="C:membrane"/>
    <property type="evidence" value="ECO:0007669"/>
    <property type="project" value="UniProtKB-SubCell"/>
</dbReference>
<feature type="transmembrane region" description="Helical" evidence="5">
    <location>
        <begin position="91"/>
        <end position="110"/>
    </location>
</feature>
<feature type="transmembrane region" description="Helical" evidence="5">
    <location>
        <begin position="117"/>
        <end position="140"/>
    </location>
</feature>
<keyword evidence="2 5" id="KW-0812">Transmembrane</keyword>
<dbReference type="AlphaFoldDB" id="A0A9P0CE26"/>
<dbReference type="PANTHER" id="PTHR23291:SF47">
    <property type="entry name" value="TRANSMEMBRANE BAX INHIBITOR MOTIF CONTAINING 7"/>
    <property type="match status" value="1"/>
</dbReference>
<evidence type="ECO:0000256" key="3">
    <source>
        <dbReference type="ARBA" id="ARBA00022989"/>
    </source>
</evidence>
<evidence type="ECO:0000313" key="7">
    <source>
        <dbReference type="Proteomes" id="UP001153636"/>
    </source>
</evidence>
<dbReference type="InterPro" id="IPR006214">
    <property type="entry name" value="Bax_inhibitor_1-related"/>
</dbReference>
<comment type="subcellular location">
    <subcellularLocation>
        <location evidence="1">Membrane</location>
        <topology evidence="1">Multi-pass membrane protein</topology>
    </subcellularLocation>
</comment>
<reference evidence="6" key="1">
    <citation type="submission" date="2022-01" db="EMBL/GenBank/DDBJ databases">
        <authorList>
            <person name="King R."/>
        </authorList>
    </citation>
    <scope>NUCLEOTIDE SEQUENCE</scope>
</reference>
<feature type="transmembrane region" description="Helical" evidence="5">
    <location>
        <begin position="146"/>
        <end position="164"/>
    </location>
</feature>
<protein>
    <submittedName>
        <fullName evidence="6">Uncharacterized protein</fullName>
    </submittedName>
</protein>
<gene>
    <name evidence="6" type="ORF">PSYICH_LOCUS3518</name>
</gene>
<keyword evidence="3 5" id="KW-1133">Transmembrane helix</keyword>